<gene>
    <name evidence="3" type="primary">recD2</name>
    <name evidence="6" type="ORF">GCM10010411_52310</name>
</gene>
<keyword evidence="1 3" id="KW-0547">Nucleotide-binding</keyword>
<feature type="compositionally biased region" description="Basic and acidic residues" evidence="4">
    <location>
        <begin position="402"/>
        <end position="427"/>
    </location>
</feature>
<dbReference type="InterPro" id="IPR041451">
    <property type="entry name" value="RecD2_SH13"/>
</dbReference>
<dbReference type="SMART" id="SM00382">
    <property type="entry name" value="AAA"/>
    <property type="match status" value="1"/>
</dbReference>
<reference evidence="6 7" key="1">
    <citation type="journal article" date="2019" name="Int. J. Syst. Evol. Microbiol.">
        <title>The Global Catalogue of Microorganisms (GCM) 10K type strain sequencing project: providing services to taxonomists for standard genome sequencing and annotation.</title>
        <authorList>
            <consortium name="The Broad Institute Genomics Platform"/>
            <consortium name="The Broad Institute Genome Sequencing Center for Infectious Disease"/>
            <person name="Wu L."/>
            <person name="Ma J."/>
        </authorList>
    </citation>
    <scope>NUCLEOTIDE SEQUENCE [LARGE SCALE GENOMIC DNA]</scope>
    <source>
        <strain evidence="6 7">JCM 6833</strain>
    </source>
</reference>
<dbReference type="Gene3D" id="1.10.10.2220">
    <property type="match status" value="1"/>
</dbReference>
<feature type="compositionally biased region" description="Basic and acidic residues" evidence="4">
    <location>
        <begin position="362"/>
        <end position="387"/>
    </location>
</feature>
<dbReference type="CDD" id="cd17933">
    <property type="entry name" value="DEXSc_RecD-like"/>
    <property type="match status" value="1"/>
</dbReference>
<evidence type="ECO:0000256" key="1">
    <source>
        <dbReference type="ARBA" id="ARBA00022741"/>
    </source>
</evidence>
<comment type="caution">
    <text evidence="6">The sequence shown here is derived from an EMBL/GenBank/DDBJ whole genome shotgun (WGS) entry which is preliminary data.</text>
</comment>
<dbReference type="Gene3D" id="1.10.150.20">
    <property type="entry name" value="5' to 3' exonuclease, C-terminal subdomain"/>
    <property type="match status" value="1"/>
</dbReference>
<keyword evidence="2 3" id="KW-0067">ATP-binding</keyword>
<sequence>MTPKPAVLEAVLERVTYVNEDTGYTVARVATEQTGRDLLTVVGALLGAQVGESLRLQGRWRSHAKYGRQFEVESYTTVLPATVQGIRRYLGSGMIKGIGPVMADRMVEHFGLDILRIIEEEPERLVEVRGLGRKRTQRIADAWEEQKAIKEVMVFLQGVGVSTSLAVRVYKQYGDASIDTVRREPYRLAADVWGIGFKTADTIAQAVGIPHDSPERIMAGLQYTLSEAADAGHCFLPEPNLITDAEKILTVPRSLIAPALDTLAEEGRVIRERVSIPTADRAGIPVLEDADTAAAPSSGTPEQGPAIPAPLTANGDRPTPTVDSVPAPDRTSPERTSPERTSPGRTSSELTSLERTSPGRTSSERTSLDRTSLDRTSSDRTSSERTSPDGTSSERTSLGRTSFERALPERALPERALPERASSDRTSPEGAPSDRTSSDRTSSDRTSSERTSSERTSSDGASLECTSFERASSGRVSAERVSAGRLPAGGVSVERASGKRAFSEGEVTVPAVYLLPFYRAERSLARGVRELLDARDDRLGAFKDVDWGKALAWLRRRTGTELAAEQEAAVRLALTSKVAVLTGGPGCGKSFTVRSVVELAAAKKAKIVLVAPTGRAAKRLAELTGHEAATIHRLLQLQPGGDAKYDHDKPLDADLVVVDESSMVDLVLANKLVKAIPRGAHLLLVGDVDQLPSVGAGEVLADLLNSEVVPRVRLTKVFRQAQESGIVVNAHRVNRGEHPRAFKDFFLFPSDDAEETAELTVDVVVNRIPRKFGLDPRRDVQVLTPMHRGPAGAGSLNGLLQDALTKEEGPEKRFGGRVFRVGDKVTQLRNNYDKGEAGVFNGTVGVVTAVSAEEHTLTVRTDEDELVDYGFDELDELTHAYAITIHRSQGSEYPAVVVPLTTNAWMMLRRNLLYTGITRAKKLVVLVGSRRALAVAVRTAGAGRRFTALAHWLA</sequence>
<dbReference type="Pfam" id="PF14490">
    <property type="entry name" value="HHH_RecD2"/>
    <property type="match status" value="1"/>
</dbReference>
<feature type="binding site" evidence="3">
    <location>
        <begin position="586"/>
        <end position="590"/>
    </location>
    <ligand>
        <name>ATP</name>
        <dbReference type="ChEBI" id="CHEBI:30616"/>
    </ligand>
</feature>
<proteinExistence type="inferred from homology"/>
<comment type="function">
    <text evidence="3">DNA-dependent ATPase and ATP-dependent 5'-3' DNA helicase. Has no activity on blunt DNA or DNA with 3'-overhangs, requires at least 10 bases of 5'-ssDNA for helicase activity.</text>
</comment>
<dbReference type="InterPro" id="IPR003593">
    <property type="entry name" value="AAA+_ATPase"/>
</dbReference>
<dbReference type="PANTHER" id="PTHR43788">
    <property type="entry name" value="DNA2/NAM7 HELICASE FAMILY MEMBER"/>
    <property type="match status" value="1"/>
</dbReference>
<evidence type="ECO:0000256" key="3">
    <source>
        <dbReference type="HAMAP-Rule" id="MF_01488"/>
    </source>
</evidence>
<protein>
    <recommendedName>
        <fullName evidence="3">ATP-dependent RecD2 DNA helicase</fullName>
        <ecNumber evidence="3">5.6.2.3</ecNumber>
    </recommendedName>
    <alternativeName>
        <fullName evidence="3">DNA 5'-3' helicase subunit RecD2</fullName>
    </alternativeName>
</protein>
<dbReference type="InterPro" id="IPR050534">
    <property type="entry name" value="Coronavir_polyprotein_1ab"/>
</dbReference>
<keyword evidence="3" id="KW-0378">Hydrolase</keyword>
<dbReference type="Gene3D" id="2.30.30.940">
    <property type="match status" value="1"/>
</dbReference>
<dbReference type="InterPro" id="IPR010994">
    <property type="entry name" value="RuvA_2-like"/>
</dbReference>
<feature type="compositionally biased region" description="Basic and acidic residues" evidence="4">
    <location>
        <begin position="436"/>
        <end position="457"/>
    </location>
</feature>
<dbReference type="InterPro" id="IPR006345">
    <property type="entry name" value="RecD2"/>
</dbReference>
<dbReference type="RefSeq" id="WP_344544986.1">
    <property type="nucleotide sequence ID" value="NZ_BAAATD010000007.1"/>
</dbReference>
<dbReference type="PANTHER" id="PTHR43788:SF6">
    <property type="entry name" value="DNA HELICASE B"/>
    <property type="match status" value="1"/>
</dbReference>
<dbReference type="Proteomes" id="UP001501509">
    <property type="component" value="Unassembled WGS sequence"/>
</dbReference>
<evidence type="ECO:0000313" key="7">
    <source>
        <dbReference type="Proteomes" id="UP001501509"/>
    </source>
</evidence>
<keyword evidence="3" id="KW-0238">DNA-binding</keyword>
<feature type="compositionally biased region" description="Polar residues" evidence="4">
    <location>
        <begin position="388"/>
        <end position="400"/>
    </location>
</feature>
<dbReference type="Pfam" id="PF23139">
    <property type="entry name" value="OB_YrrC"/>
    <property type="match status" value="1"/>
</dbReference>
<name>A0ABN3Q378_9ACTN</name>
<evidence type="ECO:0000256" key="2">
    <source>
        <dbReference type="ARBA" id="ARBA00022840"/>
    </source>
</evidence>
<dbReference type="EMBL" id="BAAATD010000007">
    <property type="protein sequence ID" value="GAA2611385.1"/>
    <property type="molecule type" value="Genomic_DNA"/>
</dbReference>
<dbReference type="SUPFAM" id="SSF47781">
    <property type="entry name" value="RuvA domain 2-like"/>
    <property type="match status" value="1"/>
</dbReference>
<dbReference type="InterPro" id="IPR055446">
    <property type="entry name" value="RecD2_N_OB"/>
</dbReference>
<feature type="region of interest" description="Disordered" evidence="4">
    <location>
        <begin position="292"/>
        <end position="482"/>
    </location>
</feature>
<accession>A0ABN3Q378</accession>
<keyword evidence="3" id="KW-0347">Helicase</keyword>
<dbReference type="Pfam" id="PF13245">
    <property type="entry name" value="AAA_19"/>
    <property type="match status" value="1"/>
</dbReference>
<dbReference type="EC" id="5.6.2.3" evidence="3"/>
<evidence type="ECO:0000313" key="6">
    <source>
        <dbReference type="EMBL" id="GAA2611385.1"/>
    </source>
</evidence>
<keyword evidence="7" id="KW-1185">Reference proteome</keyword>
<dbReference type="Pfam" id="PF14520">
    <property type="entry name" value="HHH_5"/>
    <property type="match status" value="1"/>
</dbReference>
<dbReference type="Pfam" id="PF13538">
    <property type="entry name" value="UvrD_C_2"/>
    <property type="match status" value="1"/>
</dbReference>
<dbReference type="InterPro" id="IPR029493">
    <property type="entry name" value="RecD2-like_HHH"/>
</dbReference>
<dbReference type="InterPro" id="IPR027785">
    <property type="entry name" value="UvrD-like_helicase_C"/>
</dbReference>
<dbReference type="SUPFAM" id="SSF52540">
    <property type="entry name" value="P-loop containing nucleoside triphosphate hydrolases"/>
    <property type="match status" value="2"/>
</dbReference>
<dbReference type="Gene3D" id="3.40.50.300">
    <property type="entry name" value="P-loop containing nucleotide triphosphate hydrolases"/>
    <property type="match status" value="2"/>
</dbReference>
<dbReference type="CDD" id="cd18809">
    <property type="entry name" value="SF1_C_RecD"/>
    <property type="match status" value="1"/>
</dbReference>
<dbReference type="HAMAP" id="MF_01488">
    <property type="entry name" value="RecD2"/>
    <property type="match status" value="1"/>
</dbReference>
<keyword evidence="3" id="KW-0413">Isomerase</keyword>
<comment type="catalytic activity">
    <reaction evidence="3">
        <text>ATP + H2O = ADP + phosphate + H(+)</text>
        <dbReference type="Rhea" id="RHEA:13065"/>
        <dbReference type="ChEBI" id="CHEBI:15377"/>
        <dbReference type="ChEBI" id="CHEBI:15378"/>
        <dbReference type="ChEBI" id="CHEBI:30616"/>
        <dbReference type="ChEBI" id="CHEBI:43474"/>
        <dbReference type="ChEBI" id="CHEBI:456216"/>
        <dbReference type="EC" id="5.6.2.3"/>
    </reaction>
</comment>
<feature type="domain" description="AAA+ ATPase" evidence="5">
    <location>
        <begin position="575"/>
        <end position="769"/>
    </location>
</feature>
<feature type="compositionally biased region" description="Low complexity" evidence="4">
    <location>
        <begin position="345"/>
        <end position="356"/>
    </location>
</feature>
<evidence type="ECO:0000256" key="4">
    <source>
        <dbReference type="SAM" id="MobiDB-lite"/>
    </source>
</evidence>
<organism evidence="6 7">
    <name type="scientific">Actinomadura fulvescens</name>
    <dbReference type="NCBI Taxonomy" id="46160"/>
    <lineage>
        <taxon>Bacteria</taxon>
        <taxon>Bacillati</taxon>
        <taxon>Actinomycetota</taxon>
        <taxon>Actinomycetes</taxon>
        <taxon>Streptosporangiales</taxon>
        <taxon>Thermomonosporaceae</taxon>
        <taxon>Actinomadura</taxon>
    </lineage>
</organism>
<dbReference type="Pfam" id="PF18335">
    <property type="entry name" value="SH3_13"/>
    <property type="match status" value="1"/>
</dbReference>
<dbReference type="InterPro" id="IPR027417">
    <property type="entry name" value="P-loop_NTPase"/>
</dbReference>
<comment type="similarity">
    <text evidence="3">Belongs to the RecD family. RecD2 subfamily.</text>
</comment>
<evidence type="ECO:0000259" key="5">
    <source>
        <dbReference type="SMART" id="SM00382"/>
    </source>
</evidence>